<evidence type="ECO:0000256" key="2">
    <source>
        <dbReference type="ARBA" id="ARBA00022723"/>
    </source>
</evidence>
<dbReference type="SUPFAM" id="SSF54862">
    <property type="entry name" value="4Fe-4S ferredoxins"/>
    <property type="match status" value="1"/>
</dbReference>
<dbReference type="Pfam" id="PF13247">
    <property type="entry name" value="Fer4_11"/>
    <property type="match status" value="1"/>
</dbReference>
<keyword evidence="4" id="KW-0411">Iron-sulfur</keyword>
<keyword evidence="8" id="KW-1185">Reference proteome</keyword>
<dbReference type="PROSITE" id="PS51379">
    <property type="entry name" value="4FE4S_FER_2"/>
    <property type="match status" value="2"/>
</dbReference>
<feature type="transmembrane region" description="Helical" evidence="5">
    <location>
        <begin position="401"/>
        <end position="418"/>
    </location>
</feature>
<keyword evidence="2" id="KW-0479">Metal-binding</keyword>
<evidence type="ECO:0000256" key="5">
    <source>
        <dbReference type="SAM" id="Phobius"/>
    </source>
</evidence>
<dbReference type="EMBL" id="SHKN01000001">
    <property type="protein sequence ID" value="RZT97293.1"/>
    <property type="molecule type" value="Genomic_DNA"/>
</dbReference>
<organism evidence="7 8">
    <name type="scientific">Ancylomarina subtilis</name>
    <dbReference type="NCBI Taxonomy" id="1639035"/>
    <lineage>
        <taxon>Bacteria</taxon>
        <taxon>Pseudomonadati</taxon>
        <taxon>Bacteroidota</taxon>
        <taxon>Bacteroidia</taxon>
        <taxon>Marinilabiliales</taxon>
        <taxon>Marinifilaceae</taxon>
        <taxon>Ancylomarina</taxon>
    </lineage>
</organism>
<feature type="transmembrane region" description="Helical" evidence="5">
    <location>
        <begin position="323"/>
        <end position="342"/>
    </location>
</feature>
<evidence type="ECO:0000256" key="3">
    <source>
        <dbReference type="ARBA" id="ARBA00023004"/>
    </source>
</evidence>
<evidence type="ECO:0000313" key="8">
    <source>
        <dbReference type="Proteomes" id="UP000293562"/>
    </source>
</evidence>
<reference evidence="7 8" key="1">
    <citation type="submission" date="2019-02" db="EMBL/GenBank/DDBJ databases">
        <title>Genomic Encyclopedia of Type Strains, Phase IV (KMG-IV): sequencing the most valuable type-strain genomes for metagenomic binning, comparative biology and taxonomic classification.</title>
        <authorList>
            <person name="Goeker M."/>
        </authorList>
    </citation>
    <scope>NUCLEOTIDE SEQUENCE [LARGE SCALE GENOMIC DNA]</scope>
    <source>
        <strain evidence="7 8">DSM 28825</strain>
    </source>
</reference>
<feature type="transmembrane region" description="Helical" evidence="5">
    <location>
        <begin position="424"/>
        <end position="441"/>
    </location>
</feature>
<dbReference type="PROSITE" id="PS00198">
    <property type="entry name" value="4FE4S_FER_1"/>
    <property type="match status" value="1"/>
</dbReference>
<evidence type="ECO:0000256" key="4">
    <source>
        <dbReference type="ARBA" id="ARBA00023014"/>
    </source>
</evidence>
<dbReference type="PANTHER" id="PTHR43177:SF3">
    <property type="entry name" value="PROTEIN NRFC HOMOLOG"/>
    <property type="match status" value="1"/>
</dbReference>
<dbReference type="InterPro" id="IPR017900">
    <property type="entry name" value="4Fe4S_Fe_S_CS"/>
</dbReference>
<evidence type="ECO:0000256" key="1">
    <source>
        <dbReference type="ARBA" id="ARBA00022485"/>
    </source>
</evidence>
<dbReference type="OrthoDB" id="9779457at2"/>
<keyword evidence="1" id="KW-0004">4Fe-4S</keyword>
<feature type="domain" description="4Fe-4S ferredoxin-type" evidence="6">
    <location>
        <begin position="26"/>
        <end position="56"/>
    </location>
</feature>
<dbReference type="GO" id="GO:0051539">
    <property type="term" value="F:4 iron, 4 sulfur cluster binding"/>
    <property type="evidence" value="ECO:0007669"/>
    <property type="project" value="UniProtKB-KW"/>
</dbReference>
<protein>
    <submittedName>
        <fullName evidence="7">Fe-S-cluster-containing dehydrogenase component</fullName>
    </submittedName>
</protein>
<dbReference type="RefSeq" id="WP_130307328.1">
    <property type="nucleotide sequence ID" value="NZ_SHKN01000001.1"/>
</dbReference>
<keyword evidence="5" id="KW-0472">Membrane</keyword>
<comment type="caution">
    <text evidence="7">The sequence shown here is derived from an EMBL/GenBank/DDBJ whole genome shotgun (WGS) entry which is preliminary data.</text>
</comment>
<feature type="transmembrane region" description="Helical" evidence="5">
    <location>
        <begin position="351"/>
        <end position="368"/>
    </location>
</feature>
<dbReference type="InterPro" id="IPR050954">
    <property type="entry name" value="ET_IronSulfur_Cluster-Binding"/>
</dbReference>
<keyword evidence="3" id="KW-0408">Iron</keyword>
<sequence length="463" mass="52243">MSEQNSDLLKGILKTYSAKNVIMTKNAFIFNTNKCVGCMACVVGCSIENGTSLQVNWREVNCHNKIKHPGLPAFHFSLACNHCEEAPCMKNCPALAYTRDKETGAIIHHAEACIGCKYCTWACPYDAPKFNPKTQVVEKCNFCVDRISEGKQPACVQACPVGALSFGQEEVNEENHLTPGFVNKGIKPAIQLIPLRDEHRKPQIENTDAIEIDTKKLESYLPQSESKISLDKEWTLVLFTLAVAGLVSWQASHQFGMIEMPLIPFAIASILAIALSSLHIGKKLRMWRFILNLKGSWLSREIFSFSAFLGLTGLQIITENQMFGYAAMAFGLFSLISVDRVYKFLKRKDELACHSAMVSLTAMLLFAWLSNISIFIELIILLKGSMYIWRKGVLKKKKQLWFPVLSVCRILCLLVPYILWDLGWITILPVYLLITLTGELIDRAEFYYESDVVTPKDELRMMN</sequence>
<gene>
    <name evidence="7" type="ORF">EV201_1955</name>
</gene>
<dbReference type="GO" id="GO:0046872">
    <property type="term" value="F:metal ion binding"/>
    <property type="evidence" value="ECO:0007669"/>
    <property type="project" value="UniProtKB-KW"/>
</dbReference>
<dbReference type="AlphaFoldDB" id="A0A4Q7VLY0"/>
<dbReference type="PANTHER" id="PTHR43177">
    <property type="entry name" value="PROTEIN NRFC"/>
    <property type="match status" value="1"/>
</dbReference>
<feature type="domain" description="4Fe-4S ferredoxin-type" evidence="6">
    <location>
        <begin position="104"/>
        <end position="133"/>
    </location>
</feature>
<feature type="transmembrane region" description="Helical" evidence="5">
    <location>
        <begin position="263"/>
        <end position="281"/>
    </location>
</feature>
<keyword evidence="5" id="KW-1133">Transmembrane helix</keyword>
<dbReference type="InterPro" id="IPR017896">
    <property type="entry name" value="4Fe4S_Fe-S-bd"/>
</dbReference>
<accession>A0A4Q7VLY0</accession>
<evidence type="ECO:0000313" key="7">
    <source>
        <dbReference type="EMBL" id="RZT97293.1"/>
    </source>
</evidence>
<dbReference type="Proteomes" id="UP000293562">
    <property type="component" value="Unassembled WGS sequence"/>
</dbReference>
<keyword evidence="5" id="KW-0812">Transmembrane</keyword>
<dbReference type="CDD" id="cd16371">
    <property type="entry name" value="DMSOR_beta_like"/>
    <property type="match status" value="1"/>
</dbReference>
<proteinExistence type="predicted"/>
<name>A0A4Q7VLY0_9BACT</name>
<evidence type="ECO:0000259" key="6">
    <source>
        <dbReference type="PROSITE" id="PS51379"/>
    </source>
</evidence>
<dbReference type="Gene3D" id="3.30.70.20">
    <property type="match status" value="2"/>
</dbReference>